<protein>
    <submittedName>
        <fullName evidence="14">Diacylglycerol kinase (ATP)</fullName>
        <ecNumber evidence="14">2.7.1.107</ecNumber>
    </submittedName>
</protein>
<keyword evidence="7 14" id="KW-0418">Kinase</keyword>
<evidence type="ECO:0000259" key="13">
    <source>
        <dbReference type="PROSITE" id="PS50146"/>
    </source>
</evidence>
<evidence type="ECO:0000256" key="5">
    <source>
        <dbReference type="ARBA" id="ARBA00022723"/>
    </source>
</evidence>
<dbReference type="PANTHER" id="PTHR12358:SF106">
    <property type="entry name" value="LIPID KINASE YEGS"/>
    <property type="match status" value="1"/>
</dbReference>
<keyword evidence="8" id="KW-0067">ATP-binding</keyword>
<dbReference type="InterPro" id="IPR045540">
    <property type="entry name" value="YegS/DAGK_C"/>
</dbReference>
<dbReference type="RefSeq" id="WP_354369500.1">
    <property type="nucleotide sequence ID" value="NZ_JBEPMA010000020.1"/>
</dbReference>
<dbReference type="EMBL" id="JBEPMA010000020">
    <property type="protein sequence ID" value="MET3618316.1"/>
    <property type="molecule type" value="Genomic_DNA"/>
</dbReference>
<accession>A0ABV2JC17</accession>
<keyword evidence="10" id="KW-0443">Lipid metabolism</keyword>
<dbReference type="Gene3D" id="3.40.50.10330">
    <property type="entry name" value="Probable inorganic polyphosphate/atp-NAD kinase, domain 1"/>
    <property type="match status" value="1"/>
</dbReference>
<dbReference type="InterPro" id="IPR001206">
    <property type="entry name" value="Diacylglycerol_kinase_cat_dom"/>
</dbReference>
<evidence type="ECO:0000256" key="3">
    <source>
        <dbReference type="ARBA" id="ARBA00022516"/>
    </source>
</evidence>
<comment type="caution">
    <text evidence="14">The sequence shown here is derived from an EMBL/GenBank/DDBJ whole genome shotgun (WGS) entry which is preliminary data.</text>
</comment>
<dbReference type="InterPro" id="IPR050187">
    <property type="entry name" value="Lipid_Phosphate_FormReg"/>
</dbReference>
<evidence type="ECO:0000313" key="15">
    <source>
        <dbReference type="Proteomes" id="UP001549162"/>
    </source>
</evidence>
<evidence type="ECO:0000256" key="2">
    <source>
        <dbReference type="ARBA" id="ARBA00005983"/>
    </source>
</evidence>
<keyword evidence="5" id="KW-0479">Metal-binding</keyword>
<proteinExistence type="inferred from homology"/>
<dbReference type="Pfam" id="PF00781">
    <property type="entry name" value="DAGK_cat"/>
    <property type="match status" value="1"/>
</dbReference>
<dbReference type="InterPro" id="IPR017438">
    <property type="entry name" value="ATP-NAD_kinase_N"/>
</dbReference>
<evidence type="ECO:0000256" key="12">
    <source>
        <dbReference type="ARBA" id="ARBA00023264"/>
    </source>
</evidence>
<organism evidence="14 15">
    <name type="scientific">Peptoniphilus olsenii</name>
    <dbReference type="NCBI Taxonomy" id="411570"/>
    <lineage>
        <taxon>Bacteria</taxon>
        <taxon>Bacillati</taxon>
        <taxon>Bacillota</taxon>
        <taxon>Tissierellia</taxon>
        <taxon>Tissierellales</taxon>
        <taxon>Peptoniphilaceae</taxon>
        <taxon>Peptoniphilus</taxon>
    </lineage>
</organism>
<dbReference type="PROSITE" id="PS50146">
    <property type="entry name" value="DAGK"/>
    <property type="match status" value="1"/>
</dbReference>
<evidence type="ECO:0000256" key="11">
    <source>
        <dbReference type="ARBA" id="ARBA00023209"/>
    </source>
</evidence>
<keyword evidence="6" id="KW-0547">Nucleotide-binding</keyword>
<dbReference type="SUPFAM" id="SSF111331">
    <property type="entry name" value="NAD kinase/diacylglycerol kinase-like"/>
    <property type="match status" value="1"/>
</dbReference>
<sequence length="307" mass="34299">MKKVKIIANPNSGRGASLGKVLQLIKLFSQDEYKIILQFTNSHTGGFEYAKDDDGEDFIICCGGDGTVNEVVNGIYRRNRKVPLAILQSGTVNDFANSLNLPTSPMRFYQMIKNFKTKKIDLGLAGNRVFINVAAGGMLTEIAYTVSSEKKATLGNMAYYIEGVKELLQTNIFDDKNLLDLQIESDEVNGHERAMIFLITNSTSVGGFKKMAPFAEISDGYLDVLIFKKMDFFDVPELVATLVNGRHIDHNKVIYFKTKKLNIKCQSDVVIDLDGERASKLPMTFEVLEKELEIVVPEGGKYYGINY</sequence>
<dbReference type="PANTHER" id="PTHR12358">
    <property type="entry name" value="SPHINGOSINE KINASE"/>
    <property type="match status" value="1"/>
</dbReference>
<keyword evidence="11" id="KW-0594">Phospholipid biosynthesis</keyword>
<evidence type="ECO:0000256" key="7">
    <source>
        <dbReference type="ARBA" id="ARBA00022777"/>
    </source>
</evidence>
<comment type="similarity">
    <text evidence="2">Belongs to the diacylglycerol/lipid kinase family.</text>
</comment>
<evidence type="ECO:0000256" key="1">
    <source>
        <dbReference type="ARBA" id="ARBA00001946"/>
    </source>
</evidence>
<dbReference type="Gene3D" id="2.60.200.40">
    <property type="match status" value="1"/>
</dbReference>
<dbReference type="GO" id="GO:0004143">
    <property type="term" value="F:ATP-dependent diacylglycerol kinase activity"/>
    <property type="evidence" value="ECO:0007669"/>
    <property type="project" value="UniProtKB-EC"/>
</dbReference>
<evidence type="ECO:0000256" key="4">
    <source>
        <dbReference type="ARBA" id="ARBA00022679"/>
    </source>
</evidence>
<gene>
    <name evidence="14" type="ORF">ABID14_001954</name>
</gene>
<dbReference type="Pfam" id="PF19279">
    <property type="entry name" value="YegS_C"/>
    <property type="match status" value="1"/>
</dbReference>
<dbReference type="InterPro" id="IPR016064">
    <property type="entry name" value="NAD/diacylglycerol_kinase_sf"/>
</dbReference>
<keyword evidence="9" id="KW-0460">Magnesium</keyword>
<keyword evidence="3" id="KW-0444">Lipid biosynthesis</keyword>
<dbReference type="InterPro" id="IPR005218">
    <property type="entry name" value="Diacylglycerol/lipid_kinase"/>
</dbReference>
<keyword evidence="12" id="KW-1208">Phospholipid metabolism</keyword>
<dbReference type="EC" id="2.7.1.107" evidence="14"/>
<comment type="cofactor">
    <cofactor evidence="1">
        <name>Mg(2+)</name>
        <dbReference type="ChEBI" id="CHEBI:18420"/>
    </cofactor>
</comment>
<dbReference type="NCBIfam" id="TIGR00147">
    <property type="entry name" value="YegS/Rv2252/BmrU family lipid kinase"/>
    <property type="match status" value="1"/>
</dbReference>
<dbReference type="SMART" id="SM00046">
    <property type="entry name" value="DAGKc"/>
    <property type="match status" value="1"/>
</dbReference>
<evidence type="ECO:0000256" key="9">
    <source>
        <dbReference type="ARBA" id="ARBA00022842"/>
    </source>
</evidence>
<reference evidence="14 15" key="1">
    <citation type="submission" date="2024-06" db="EMBL/GenBank/DDBJ databases">
        <title>Genomic Encyclopedia of Type Strains, Phase IV (KMG-IV): sequencing the most valuable type-strain genomes for metagenomic binning, comparative biology and taxonomic classification.</title>
        <authorList>
            <person name="Goeker M."/>
        </authorList>
    </citation>
    <scope>NUCLEOTIDE SEQUENCE [LARGE SCALE GENOMIC DNA]</scope>
    <source>
        <strain evidence="14 15">DSM 21460</strain>
    </source>
</reference>
<dbReference type="Proteomes" id="UP001549162">
    <property type="component" value="Unassembled WGS sequence"/>
</dbReference>
<feature type="domain" description="DAGKc" evidence="13">
    <location>
        <begin position="1"/>
        <end position="129"/>
    </location>
</feature>
<keyword evidence="4 14" id="KW-0808">Transferase</keyword>
<evidence type="ECO:0000256" key="6">
    <source>
        <dbReference type="ARBA" id="ARBA00022741"/>
    </source>
</evidence>
<evidence type="ECO:0000313" key="14">
    <source>
        <dbReference type="EMBL" id="MET3618316.1"/>
    </source>
</evidence>
<keyword evidence="15" id="KW-1185">Reference proteome</keyword>
<evidence type="ECO:0000256" key="8">
    <source>
        <dbReference type="ARBA" id="ARBA00022840"/>
    </source>
</evidence>
<name>A0ABV2JC17_9FIRM</name>
<evidence type="ECO:0000256" key="10">
    <source>
        <dbReference type="ARBA" id="ARBA00023098"/>
    </source>
</evidence>